<protein>
    <submittedName>
        <fullName evidence="1">Uncharacterized protein</fullName>
    </submittedName>
</protein>
<reference evidence="1" key="2">
    <citation type="submission" date="2020-07" db="EMBL/GenBank/DDBJ databases">
        <authorList>
            <person name="Vera ALvarez R."/>
            <person name="Arias-Moreno D.M."/>
            <person name="Jimenez-Jacinto V."/>
            <person name="Jimenez-Bremont J.F."/>
            <person name="Swaminathan K."/>
            <person name="Moose S.P."/>
            <person name="Guerrero-Gonzalez M.L."/>
            <person name="Marino-Ramirez L."/>
            <person name="Landsman D."/>
            <person name="Rodriguez-Kessler M."/>
            <person name="Delgado-Sanchez P."/>
        </authorList>
    </citation>
    <scope>NUCLEOTIDE SEQUENCE</scope>
    <source>
        <tissue evidence="1">Cladode</tissue>
    </source>
</reference>
<dbReference type="EMBL" id="GISG01009066">
    <property type="protein sequence ID" value="MBA4615858.1"/>
    <property type="molecule type" value="Transcribed_RNA"/>
</dbReference>
<organism evidence="1">
    <name type="scientific">Opuntia streptacantha</name>
    <name type="common">Prickly pear cactus</name>
    <name type="synonym">Opuntia cardona</name>
    <dbReference type="NCBI Taxonomy" id="393608"/>
    <lineage>
        <taxon>Eukaryota</taxon>
        <taxon>Viridiplantae</taxon>
        <taxon>Streptophyta</taxon>
        <taxon>Embryophyta</taxon>
        <taxon>Tracheophyta</taxon>
        <taxon>Spermatophyta</taxon>
        <taxon>Magnoliopsida</taxon>
        <taxon>eudicotyledons</taxon>
        <taxon>Gunneridae</taxon>
        <taxon>Pentapetalae</taxon>
        <taxon>Caryophyllales</taxon>
        <taxon>Cactineae</taxon>
        <taxon>Cactaceae</taxon>
        <taxon>Opuntioideae</taxon>
        <taxon>Opuntia</taxon>
    </lineage>
</organism>
<sequence>MYLHRATAAQLATPPLPAIPAPFSMACRLPDLQHHQTQPANINSLASAAVASVIAIYRYCCCCSHQTAPPTSQLATWHHQAATCTTKFSSFGQINHQNTPGS</sequence>
<proteinExistence type="predicted"/>
<accession>A0A7C8YDX4</accession>
<dbReference type="PROSITE" id="PS51257">
    <property type="entry name" value="PROKAR_LIPOPROTEIN"/>
    <property type="match status" value="1"/>
</dbReference>
<name>A0A7C8YDX4_OPUST</name>
<evidence type="ECO:0000313" key="1">
    <source>
        <dbReference type="EMBL" id="MBA4615858.1"/>
    </source>
</evidence>
<reference evidence="1" key="1">
    <citation type="journal article" date="2013" name="J. Plant Res.">
        <title>Effect of fungi and light on seed germination of three Opuntia species from semiarid lands of central Mexico.</title>
        <authorList>
            <person name="Delgado-Sanchez P."/>
            <person name="Jimenez-Bremont J.F."/>
            <person name="Guerrero-Gonzalez Mde L."/>
            <person name="Flores J."/>
        </authorList>
    </citation>
    <scope>NUCLEOTIDE SEQUENCE</scope>
    <source>
        <tissue evidence="1">Cladode</tissue>
    </source>
</reference>
<dbReference type="AlphaFoldDB" id="A0A7C8YDX4"/>